<feature type="domain" description="Activator of Hsp90 ATPase homologue 1/2-like C-terminal" evidence="2">
    <location>
        <begin position="24"/>
        <end position="140"/>
    </location>
</feature>
<dbReference type="InterPro" id="IPR023393">
    <property type="entry name" value="START-like_dom_sf"/>
</dbReference>
<accession>A0A931FF16</accession>
<dbReference type="InterPro" id="IPR013538">
    <property type="entry name" value="ASHA1/2-like_C"/>
</dbReference>
<comment type="caution">
    <text evidence="3">The sequence shown here is derived from an EMBL/GenBank/DDBJ whole genome shotgun (WGS) entry which is preliminary data.</text>
</comment>
<dbReference type="EMBL" id="JADPRT010000003">
    <property type="protein sequence ID" value="MBF9067999.1"/>
    <property type="molecule type" value="Genomic_DNA"/>
</dbReference>
<protein>
    <submittedName>
        <fullName evidence="3">SRPBCC domain-containing protein</fullName>
    </submittedName>
</protein>
<sequence length="161" mass="17866">MTPNTPKSPNTPEDAVVVRRRIRAEPEVVFSYLIDRDRLLSWQGVEAVLDPRPGGMYRIRVLGDAIATGRYTEIAPPVRVVLTWGWENEGDPVPPGSSTLRIELAPDVLGTLLTLTHTDLPTLAREPHRTGWEHYLDRLTIRASGGDPGPDPWEQEAEEGG</sequence>
<name>A0A931FF16_9ACTN</name>
<organism evidence="3 4">
    <name type="scientific">Streptacidiphilus fuscans</name>
    <dbReference type="NCBI Taxonomy" id="2789292"/>
    <lineage>
        <taxon>Bacteria</taxon>
        <taxon>Bacillati</taxon>
        <taxon>Actinomycetota</taxon>
        <taxon>Actinomycetes</taxon>
        <taxon>Kitasatosporales</taxon>
        <taxon>Streptomycetaceae</taxon>
        <taxon>Streptacidiphilus</taxon>
    </lineage>
</organism>
<dbReference type="SUPFAM" id="SSF55961">
    <property type="entry name" value="Bet v1-like"/>
    <property type="match status" value="1"/>
</dbReference>
<dbReference type="Proteomes" id="UP000657385">
    <property type="component" value="Unassembled WGS sequence"/>
</dbReference>
<dbReference type="CDD" id="cd07814">
    <property type="entry name" value="SRPBCC_CalC_Aha1-like"/>
    <property type="match status" value="1"/>
</dbReference>
<evidence type="ECO:0000313" key="4">
    <source>
        <dbReference type="Proteomes" id="UP000657385"/>
    </source>
</evidence>
<dbReference type="Pfam" id="PF08327">
    <property type="entry name" value="AHSA1"/>
    <property type="match status" value="1"/>
</dbReference>
<evidence type="ECO:0000256" key="1">
    <source>
        <dbReference type="ARBA" id="ARBA00006817"/>
    </source>
</evidence>
<evidence type="ECO:0000259" key="2">
    <source>
        <dbReference type="Pfam" id="PF08327"/>
    </source>
</evidence>
<evidence type="ECO:0000313" key="3">
    <source>
        <dbReference type="EMBL" id="MBF9067999.1"/>
    </source>
</evidence>
<keyword evidence="4" id="KW-1185">Reference proteome</keyword>
<dbReference type="AlphaFoldDB" id="A0A931FF16"/>
<reference evidence="3" key="1">
    <citation type="submission" date="2020-11" db="EMBL/GenBank/DDBJ databases">
        <title>Isolation and identification of active actinomycetes.</title>
        <authorList>
            <person name="Yu B."/>
        </authorList>
    </citation>
    <scope>NUCLEOTIDE SEQUENCE</scope>
    <source>
        <strain evidence="3">NEAU-YB345</strain>
    </source>
</reference>
<comment type="similarity">
    <text evidence="1">Belongs to the AHA1 family.</text>
</comment>
<proteinExistence type="inferred from homology"/>
<gene>
    <name evidence="3" type="ORF">I2501_08105</name>
</gene>
<dbReference type="Gene3D" id="3.30.530.20">
    <property type="match status" value="1"/>
</dbReference>